<feature type="region of interest" description="Disordered" evidence="5">
    <location>
        <begin position="582"/>
        <end position="618"/>
    </location>
</feature>
<keyword evidence="9" id="KW-0067">ATP-binding</keyword>
<dbReference type="Gene3D" id="1.20.1560.10">
    <property type="entry name" value="ABC transporter type 1, transmembrane domain"/>
    <property type="match status" value="1"/>
</dbReference>
<dbReference type="PANTHER" id="PTHR43394:SF1">
    <property type="entry name" value="ATP-BINDING CASSETTE SUB-FAMILY B MEMBER 10, MITOCHONDRIAL"/>
    <property type="match status" value="1"/>
</dbReference>
<feature type="transmembrane region" description="Helical" evidence="6">
    <location>
        <begin position="38"/>
        <end position="63"/>
    </location>
</feature>
<name>A0ABT7DAN1_9ACTN</name>
<keyword evidence="4 6" id="KW-0472">Membrane</keyword>
<evidence type="ECO:0000259" key="7">
    <source>
        <dbReference type="PROSITE" id="PS50893"/>
    </source>
</evidence>
<proteinExistence type="predicted"/>
<dbReference type="EMBL" id="JARWAF010000009">
    <property type="protein sequence ID" value="MDJ1642867.1"/>
    <property type="molecule type" value="Genomic_DNA"/>
</dbReference>
<feature type="transmembrane region" description="Helical" evidence="6">
    <location>
        <begin position="174"/>
        <end position="192"/>
    </location>
</feature>
<dbReference type="SUPFAM" id="SSF52540">
    <property type="entry name" value="P-loop containing nucleoside triphosphate hydrolases"/>
    <property type="match status" value="1"/>
</dbReference>
<dbReference type="PROSITE" id="PS00211">
    <property type="entry name" value="ABC_TRANSPORTER_1"/>
    <property type="match status" value="1"/>
</dbReference>
<dbReference type="InterPro" id="IPR017871">
    <property type="entry name" value="ABC_transporter-like_CS"/>
</dbReference>
<feature type="domain" description="ABC transporter" evidence="7">
    <location>
        <begin position="324"/>
        <end position="582"/>
    </location>
</feature>
<dbReference type="PANTHER" id="PTHR43394">
    <property type="entry name" value="ATP-DEPENDENT PERMEASE MDL1, MITOCHONDRIAL"/>
    <property type="match status" value="1"/>
</dbReference>
<dbReference type="InterPro" id="IPR039421">
    <property type="entry name" value="Type_1_exporter"/>
</dbReference>
<dbReference type="Gene3D" id="3.40.50.300">
    <property type="entry name" value="P-loop containing nucleotide triphosphate hydrolases"/>
    <property type="match status" value="1"/>
</dbReference>
<evidence type="ECO:0000256" key="5">
    <source>
        <dbReference type="SAM" id="MobiDB-lite"/>
    </source>
</evidence>
<dbReference type="SUPFAM" id="SSF90123">
    <property type="entry name" value="ABC transporter transmembrane region"/>
    <property type="match status" value="1"/>
</dbReference>
<keyword evidence="10" id="KW-1185">Reference proteome</keyword>
<feature type="compositionally biased region" description="Basic and acidic residues" evidence="5">
    <location>
        <begin position="601"/>
        <end position="618"/>
    </location>
</feature>
<dbReference type="PROSITE" id="PS50929">
    <property type="entry name" value="ABC_TM1F"/>
    <property type="match status" value="1"/>
</dbReference>
<dbReference type="InterPro" id="IPR003439">
    <property type="entry name" value="ABC_transporter-like_ATP-bd"/>
</dbReference>
<sequence length="618" mass="65160">MQIRDLPYSDPGDPDVRSGPRFLFWLGRNQLGGQLKSLSWGLLHQLAIAGLPVTVGLAVQAVIDRSGGRLALAGGLIVALGVLVAVGDTMLHRTAVTNWITAAARVQQLLARKTAELGSALTRRVAAGEVVAVSTGDVEKIGWFVEALSRFAAAATALVVICVGLAIYLPSLGLMVALAMPVLALAVLPLLPRATRRADEQREKAGKATELASDTVAGLRVLRGIGGEELFLGRYRRASQEVRRAAVRSARMWALISAVQVLLPGILLISLVWYGATLARDGRIDVGQLVTVYSAATLMLFPLRHFEEIAMAYSFSRPSAQRAVRVLSLHRSAQEATVEGVTPTGDLYDPATGLMAPRGQFTAVVCGDPDEAGRLADRLGGHAETGEEDEKAAAAAPSVLLGGVAMDEIPLDAARAAVLVQDKDPVLLSGTLRELLDVPSSGLVTADAALEAAQCADVLSALAQASADNDGDPMRTRITERGRSLSGGQRQRLALARSLVTDPEALVLDEPTSAVDSHTEARVAAGIAKLRQGRTTVAFASSPLLLDAADRVVLVHEGTVVAVGNHRDLLRTEPRYRAVVTRETDDEAATANGVGDVPAPKSDDVPAMKSIEEIEERA</sequence>
<dbReference type="RefSeq" id="WP_283896909.1">
    <property type="nucleotide sequence ID" value="NZ_JARWAF010000009.1"/>
</dbReference>
<evidence type="ECO:0000256" key="3">
    <source>
        <dbReference type="ARBA" id="ARBA00022989"/>
    </source>
</evidence>
<feature type="domain" description="ABC transmembrane type-1" evidence="8">
    <location>
        <begin position="41"/>
        <end position="306"/>
    </location>
</feature>
<dbReference type="CDD" id="cd07346">
    <property type="entry name" value="ABC_6TM_exporters"/>
    <property type="match status" value="1"/>
</dbReference>
<dbReference type="InterPro" id="IPR036640">
    <property type="entry name" value="ABC1_TM_sf"/>
</dbReference>
<comment type="subcellular location">
    <subcellularLocation>
        <location evidence="1">Cell membrane</location>
        <topology evidence="1">Multi-pass membrane protein</topology>
    </subcellularLocation>
</comment>
<evidence type="ECO:0000256" key="1">
    <source>
        <dbReference type="ARBA" id="ARBA00004651"/>
    </source>
</evidence>
<evidence type="ECO:0000256" key="4">
    <source>
        <dbReference type="ARBA" id="ARBA00023136"/>
    </source>
</evidence>
<dbReference type="InterPro" id="IPR027417">
    <property type="entry name" value="P-loop_NTPase"/>
</dbReference>
<dbReference type="Pfam" id="PF00664">
    <property type="entry name" value="ABC_membrane"/>
    <property type="match status" value="1"/>
</dbReference>
<evidence type="ECO:0000259" key="8">
    <source>
        <dbReference type="PROSITE" id="PS50929"/>
    </source>
</evidence>
<keyword evidence="9" id="KW-0547">Nucleotide-binding</keyword>
<organism evidence="9 10">
    <name type="scientific">Streptomyces pakalii</name>
    <dbReference type="NCBI Taxonomy" id="3036494"/>
    <lineage>
        <taxon>Bacteria</taxon>
        <taxon>Bacillati</taxon>
        <taxon>Actinomycetota</taxon>
        <taxon>Actinomycetes</taxon>
        <taxon>Kitasatosporales</taxon>
        <taxon>Streptomycetaceae</taxon>
        <taxon>Streptomyces</taxon>
    </lineage>
</organism>
<keyword evidence="2 6" id="KW-0812">Transmembrane</keyword>
<dbReference type="Pfam" id="PF00005">
    <property type="entry name" value="ABC_tran"/>
    <property type="match status" value="1"/>
</dbReference>
<dbReference type="Proteomes" id="UP001237194">
    <property type="component" value="Unassembled WGS sequence"/>
</dbReference>
<protein>
    <submittedName>
        <fullName evidence="9">ABC transporter ATP-binding protein</fullName>
    </submittedName>
</protein>
<reference evidence="9 10" key="1">
    <citation type="submission" date="2023-04" db="EMBL/GenBank/DDBJ databases">
        <title>A novel species of the genus Streptomyces: Streptomyces pakalii sp. nov. isolated from a Mexican soil jungle.</title>
        <authorList>
            <person name="Chavez-Hernandez M.A."/>
            <person name="Ortiz-Alvarez J."/>
            <person name="Villa-Tanaca L."/>
            <person name="Hernandez-Rodriguez C."/>
        </authorList>
    </citation>
    <scope>NUCLEOTIDE SEQUENCE [LARGE SCALE GENOMIC DNA]</scope>
    <source>
        <strain evidence="9 10">ENCB-J15</strain>
    </source>
</reference>
<dbReference type="InterPro" id="IPR011527">
    <property type="entry name" value="ABC1_TM_dom"/>
</dbReference>
<accession>A0ABT7DAN1</accession>
<evidence type="ECO:0000313" key="10">
    <source>
        <dbReference type="Proteomes" id="UP001237194"/>
    </source>
</evidence>
<evidence type="ECO:0000256" key="6">
    <source>
        <dbReference type="SAM" id="Phobius"/>
    </source>
</evidence>
<gene>
    <name evidence="9" type="ORF">P5W92_21010</name>
</gene>
<dbReference type="PROSITE" id="PS50893">
    <property type="entry name" value="ABC_TRANSPORTER_2"/>
    <property type="match status" value="1"/>
</dbReference>
<keyword evidence="3 6" id="KW-1133">Transmembrane helix</keyword>
<feature type="transmembrane region" description="Helical" evidence="6">
    <location>
        <begin position="147"/>
        <end position="168"/>
    </location>
</feature>
<dbReference type="GO" id="GO:0005524">
    <property type="term" value="F:ATP binding"/>
    <property type="evidence" value="ECO:0007669"/>
    <property type="project" value="UniProtKB-KW"/>
</dbReference>
<feature type="transmembrane region" description="Helical" evidence="6">
    <location>
        <begin position="253"/>
        <end position="274"/>
    </location>
</feature>
<feature type="transmembrane region" description="Helical" evidence="6">
    <location>
        <begin position="69"/>
        <end position="86"/>
    </location>
</feature>
<comment type="caution">
    <text evidence="9">The sequence shown here is derived from an EMBL/GenBank/DDBJ whole genome shotgun (WGS) entry which is preliminary data.</text>
</comment>
<evidence type="ECO:0000256" key="2">
    <source>
        <dbReference type="ARBA" id="ARBA00022692"/>
    </source>
</evidence>
<evidence type="ECO:0000313" key="9">
    <source>
        <dbReference type="EMBL" id="MDJ1642867.1"/>
    </source>
</evidence>